<keyword evidence="3" id="KW-1185">Reference proteome</keyword>
<protein>
    <submittedName>
        <fullName evidence="2">Uncharacterized protein</fullName>
    </submittedName>
</protein>
<dbReference type="GeneID" id="16194167"/>
<dbReference type="KEGG" id="vg:16194167"/>
<organism evidence="2 3">
    <name type="scientific">Halogranum tailed virus 1</name>
    <dbReference type="NCBI Taxonomy" id="1273749"/>
    <lineage>
        <taxon>Viruses</taxon>
        <taxon>Duplodnaviria</taxon>
        <taxon>Heunggongvirae</taxon>
        <taxon>Uroviricota</taxon>
        <taxon>Caudoviricetes</taxon>
        <taxon>Thumleimavirales</taxon>
        <taxon>Halomagnusviridae</taxon>
        <taxon>Hagravirus</taxon>
        <taxon>Hagravirus capitaneum</taxon>
        <taxon>Hagravirus HGTV1</taxon>
    </lineage>
</organism>
<reference evidence="2 3" key="1">
    <citation type="submission" date="2012-12" db="EMBL/GenBank/DDBJ databases">
        <authorList>
            <person name="Sencilo A."/>
            <person name="Jacobs-Sera D."/>
            <person name="Russell D.A."/>
            <person name="Ko C."/>
            <person name="Atanasova N."/>
            <person name="Osterlund E."/>
            <person name="Oksanen H.M."/>
            <person name="Bamford D.H."/>
            <person name="Hatfull G.F."/>
            <person name="Roine E."/>
            <person name="Hendrix R.W."/>
        </authorList>
    </citation>
    <scope>NUCLEOTIDE SEQUENCE [LARGE SCALE GENOMIC DNA]</scope>
</reference>
<proteinExistence type="predicted"/>
<evidence type="ECO:0000256" key="1">
    <source>
        <dbReference type="SAM" id="MobiDB-lite"/>
    </source>
</evidence>
<accession>R4TMV1</accession>
<dbReference type="RefSeq" id="YP_008059396.1">
    <property type="nucleotide sequence ID" value="NC_021328.1"/>
</dbReference>
<name>R4TMV1_9CAUD</name>
<evidence type="ECO:0000313" key="2">
    <source>
        <dbReference type="EMBL" id="AGM11518.1"/>
    </source>
</evidence>
<dbReference type="EMBL" id="KC292026">
    <property type="protein sequence ID" value="AGM11518.1"/>
    <property type="molecule type" value="Genomic_DNA"/>
</dbReference>
<gene>
    <name evidence="2" type="primary">221</name>
    <name evidence="2" type="ORF">HGTV1_221</name>
</gene>
<evidence type="ECO:0000313" key="3">
    <source>
        <dbReference type="Proteomes" id="UP000202786"/>
    </source>
</evidence>
<feature type="region of interest" description="Disordered" evidence="1">
    <location>
        <begin position="1"/>
        <end position="20"/>
    </location>
</feature>
<sequence length="101" mass="11704">MSDRRFTEVVQNGGATGHGEKERGYRAICTDCGSNHVCRRKEFGEEREAFRSEFFYVPHDIDMDAFKYVARMRAWNCCNEGDTPLDGFPECPEPVKTFIKR</sequence>
<dbReference type="Proteomes" id="UP000202786">
    <property type="component" value="Segment"/>
</dbReference>